<organism evidence="1 2">
    <name type="scientific">Secundilactobacillus collinoides DSM 20515 = JCM 1123</name>
    <dbReference type="NCBI Taxonomy" id="1423733"/>
    <lineage>
        <taxon>Bacteria</taxon>
        <taxon>Bacillati</taxon>
        <taxon>Bacillota</taxon>
        <taxon>Bacilli</taxon>
        <taxon>Lactobacillales</taxon>
        <taxon>Lactobacillaceae</taxon>
        <taxon>Secundilactobacillus</taxon>
    </lineage>
</organism>
<dbReference type="STRING" id="33960.TY91_14770"/>
<dbReference type="SUPFAM" id="SSF51658">
    <property type="entry name" value="Xylose isomerase-like"/>
    <property type="match status" value="1"/>
</dbReference>
<evidence type="ECO:0000313" key="2">
    <source>
        <dbReference type="Proteomes" id="UP000051845"/>
    </source>
</evidence>
<comment type="caution">
    <text evidence="1">The sequence shown here is derived from an EMBL/GenBank/DDBJ whole genome shotgun (WGS) entry which is preliminary data.</text>
</comment>
<gene>
    <name evidence="1" type="ORF">FC82_GL002449</name>
</gene>
<sequence length="255" mass="29356">MSDFYERSDHHMHASINTAIFLTSIQNGNTQSDCLCTLVNQPIDNIEVRGELFDTTTKDQELKAIGQLCHDNHWGLYYSIPEELFSNGQINENLAEYLYMADHYNINGLKISLGDGTDIKSITLKRLSKQLQTSKVKLTVENQPNSNSEMPAFTEAVHRLLTLVPELGYTFDSGNWYWINQRPETAFDSLEDVTSVFHLKDIEHQETVMLDHGETEWRPMLNKLDRNVPVFLEYEIDSNKINNQIELVNDALSQR</sequence>
<evidence type="ECO:0008006" key="3">
    <source>
        <dbReference type="Google" id="ProtNLM"/>
    </source>
</evidence>
<reference evidence="1 2" key="1">
    <citation type="journal article" date="2015" name="Genome Announc.">
        <title>Expanding the biotechnology potential of lactobacilli through comparative genomics of 213 strains and associated genera.</title>
        <authorList>
            <person name="Sun Z."/>
            <person name="Harris H.M."/>
            <person name="McCann A."/>
            <person name="Guo C."/>
            <person name="Argimon S."/>
            <person name="Zhang W."/>
            <person name="Yang X."/>
            <person name="Jeffery I.B."/>
            <person name="Cooney J.C."/>
            <person name="Kagawa T.F."/>
            <person name="Liu W."/>
            <person name="Song Y."/>
            <person name="Salvetti E."/>
            <person name="Wrobel A."/>
            <person name="Rasinkangas P."/>
            <person name="Parkhill J."/>
            <person name="Rea M.C."/>
            <person name="O'Sullivan O."/>
            <person name="Ritari J."/>
            <person name="Douillard F.P."/>
            <person name="Paul Ross R."/>
            <person name="Yang R."/>
            <person name="Briner A.E."/>
            <person name="Felis G.E."/>
            <person name="de Vos W.M."/>
            <person name="Barrangou R."/>
            <person name="Klaenhammer T.R."/>
            <person name="Caufield P.W."/>
            <person name="Cui Y."/>
            <person name="Zhang H."/>
            <person name="O'Toole P.W."/>
        </authorList>
    </citation>
    <scope>NUCLEOTIDE SEQUENCE [LARGE SCALE GENOMIC DNA]</scope>
    <source>
        <strain evidence="1 2">DSM 20515</strain>
    </source>
</reference>
<dbReference type="PATRIC" id="fig|1423733.4.peg.2563"/>
<dbReference type="EMBL" id="AYYR01000054">
    <property type="protein sequence ID" value="KRM75263.1"/>
    <property type="molecule type" value="Genomic_DNA"/>
</dbReference>
<name>A0A0R2B768_SECCO</name>
<accession>A0A0R2B768</accession>
<dbReference type="Gene3D" id="3.20.20.150">
    <property type="entry name" value="Divalent-metal-dependent TIM barrel enzymes"/>
    <property type="match status" value="1"/>
</dbReference>
<dbReference type="Proteomes" id="UP000051845">
    <property type="component" value="Unassembled WGS sequence"/>
</dbReference>
<dbReference type="AlphaFoldDB" id="A0A0R2B768"/>
<dbReference type="InterPro" id="IPR036237">
    <property type="entry name" value="Xyl_isomerase-like_sf"/>
</dbReference>
<protein>
    <recommendedName>
        <fullName evidence="3">Xylose isomerase-like TIM barrel domain-containing protein</fullName>
    </recommendedName>
</protein>
<proteinExistence type="predicted"/>
<evidence type="ECO:0000313" key="1">
    <source>
        <dbReference type="EMBL" id="KRM75263.1"/>
    </source>
</evidence>